<reference evidence="3" key="1">
    <citation type="submission" date="2022-01" db="EMBL/GenBank/DDBJ databases">
        <authorList>
            <person name="King R."/>
        </authorList>
    </citation>
    <scope>NUCLEOTIDE SEQUENCE</scope>
</reference>
<dbReference type="EMBL" id="OV725083">
    <property type="protein sequence ID" value="CAH1407790.1"/>
    <property type="molecule type" value="Genomic_DNA"/>
</dbReference>
<protein>
    <recommendedName>
        <fullName evidence="5">Neuropeptide</fullName>
    </recommendedName>
</protein>
<sequence length="139" mass="15434">MLVNYIGLGVLLIVGLSAICRAGVIQDQDILDILGSPSKECTECSPQEAAEIDKNDNILEEPVKDESLDELESEEAGHPRRKRSRSDSDDSSDSNTKSDSSDSSETREKKEKKERDEKRGDSENFLSQYNLVSRIGRSV</sequence>
<feature type="compositionally biased region" description="Basic and acidic residues" evidence="1">
    <location>
        <begin position="104"/>
        <end position="122"/>
    </location>
</feature>
<dbReference type="Proteomes" id="UP001152798">
    <property type="component" value="Chromosome 7"/>
</dbReference>
<evidence type="ECO:0000256" key="2">
    <source>
        <dbReference type="SAM" id="SignalP"/>
    </source>
</evidence>
<keyword evidence="2" id="KW-0732">Signal</keyword>
<evidence type="ECO:0000313" key="3">
    <source>
        <dbReference type="EMBL" id="CAH1407790.1"/>
    </source>
</evidence>
<feature type="compositionally biased region" description="Low complexity" evidence="1">
    <location>
        <begin position="93"/>
        <end position="103"/>
    </location>
</feature>
<feature type="compositionally biased region" description="Basic and acidic residues" evidence="1">
    <location>
        <begin position="51"/>
        <end position="66"/>
    </location>
</feature>
<feature type="chain" id="PRO_5040376384" description="Neuropeptide" evidence="2">
    <location>
        <begin position="23"/>
        <end position="139"/>
    </location>
</feature>
<feature type="region of interest" description="Disordered" evidence="1">
    <location>
        <begin position="40"/>
        <end position="139"/>
    </location>
</feature>
<dbReference type="OrthoDB" id="10547298at2759"/>
<feature type="signal peptide" evidence="2">
    <location>
        <begin position="1"/>
        <end position="22"/>
    </location>
</feature>
<evidence type="ECO:0000256" key="1">
    <source>
        <dbReference type="SAM" id="MobiDB-lite"/>
    </source>
</evidence>
<gene>
    <name evidence="3" type="ORF">NEZAVI_LOCUS15424</name>
</gene>
<dbReference type="AlphaFoldDB" id="A0A9P0HT40"/>
<proteinExistence type="predicted"/>
<evidence type="ECO:0008006" key="5">
    <source>
        <dbReference type="Google" id="ProtNLM"/>
    </source>
</evidence>
<organism evidence="3 4">
    <name type="scientific">Nezara viridula</name>
    <name type="common">Southern green stink bug</name>
    <name type="synonym">Cimex viridulus</name>
    <dbReference type="NCBI Taxonomy" id="85310"/>
    <lineage>
        <taxon>Eukaryota</taxon>
        <taxon>Metazoa</taxon>
        <taxon>Ecdysozoa</taxon>
        <taxon>Arthropoda</taxon>
        <taxon>Hexapoda</taxon>
        <taxon>Insecta</taxon>
        <taxon>Pterygota</taxon>
        <taxon>Neoptera</taxon>
        <taxon>Paraneoptera</taxon>
        <taxon>Hemiptera</taxon>
        <taxon>Heteroptera</taxon>
        <taxon>Panheteroptera</taxon>
        <taxon>Pentatomomorpha</taxon>
        <taxon>Pentatomoidea</taxon>
        <taxon>Pentatomidae</taxon>
        <taxon>Pentatominae</taxon>
        <taxon>Nezara</taxon>
    </lineage>
</organism>
<evidence type="ECO:0000313" key="4">
    <source>
        <dbReference type="Proteomes" id="UP001152798"/>
    </source>
</evidence>
<accession>A0A9P0HT40</accession>
<keyword evidence="4" id="KW-1185">Reference proteome</keyword>
<name>A0A9P0HT40_NEZVI</name>